<dbReference type="Pfam" id="PF01381">
    <property type="entry name" value="HTH_3"/>
    <property type="match status" value="1"/>
</dbReference>
<evidence type="ECO:0000313" key="7">
    <source>
        <dbReference type="EMBL" id="ECS6136939.1"/>
    </source>
</evidence>
<reference evidence="13" key="3">
    <citation type="submission" date="2018-07" db="EMBL/GenBank/DDBJ databases">
        <authorList>
            <consortium name="NCBI Pathogen Detection Project"/>
        </authorList>
    </citation>
    <scope>NUCLEOTIDE SEQUENCE</scope>
    <source>
        <strain evidence="13">CDC B1487</strain>
    </source>
</reference>
<evidence type="ECO:0000313" key="3">
    <source>
        <dbReference type="EMBL" id="EBL4824530.1"/>
    </source>
</evidence>
<dbReference type="EMBL" id="AAKMPV010000039">
    <property type="protein sequence ID" value="ECT3926028.1"/>
    <property type="molecule type" value="Genomic_DNA"/>
</dbReference>
<protein>
    <submittedName>
        <fullName evidence="14">Helix-turn-helix transcriptional regulator</fullName>
    </submittedName>
    <submittedName>
        <fullName evidence="4">XRE family transcriptional regulator</fullName>
    </submittedName>
</protein>
<sequence length="101" mass="11003">MTNSSSAGKKIQLIRKAEGLSRSQLSEIIGISYNTLTNYEVKGIQMTEGNLMLFTQHPRFEKYTLWLMTGKTAPAAGQVAPSLSPDGQDDKKSSHSTQKAG</sequence>
<dbReference type="EMBL" id="AAKKDH010000013">
    <property type="protein sequence ID" value="ECS6136939.1"/>
    <property type="molecule type" value="Genomic_DNA"/>
</dbReference>
<evidence type="ECO:0000313" key="13">
    <source>
        <dbReference type="EMBL" id="HAE8373840.1"/>
    </source>
</evidence>
<dbReference type="RefSeq" id="WP_000185337.1">
    <property type="nucleotide sequence ID" value="NZ_CALPAM010000002.1"/>
</dbReference>
<dbReference type="PROSITE" id="PS50943">
    <property type="entry name" value="HTH_CROC1"/>
    <property type="match status" value="1"/>
</dbReference>
<evidence type="ECO:0000313" key="8">
    <source>
        <dbReference type="EMBL" id="ECT1479365.1"/>
    </source>
</evidence>
<evidence type="ECO:0000313" key="12">
    <source>
        <dbReference type="EMBL" id="ECV0339851.1"/>
    </source>
</evidence>
<evidence type="ECO:0000313" key="15">
    <source>
        <dbReference type="Proteomes" id="UP000319232"/>
    </source>
</evidence>
<accession>A0A2T8MLJ0</accession>
<evidence type="ECO:0000313" key="6">
    <source>
        <dbReference type="EMBL" id="ECS2639821.1"/>
    </source>
</evidence>
<evidence type="ECO:0000313" key="10">
    <source>
        <dbReference type="EMBL" id="ECT5557142.1"/>
    </source>
</evidence>
<dbReference type="EMBL" id="AAKJAJ010000020">
    <property type="protein sequence ID" value="ECS2639821.1"/>
    <property type="molecule type" value="Genomic_DNA"/>
</dbReference>
<dbReference type="InterPro" id="IPR001387">
    <property type="entry name" value="Cro/C1-type_HTH"/>
</dbReference>
<name>A0A2T8MLJ0_SALAN</name>
<dbReference type="EMBL" id="AAKLVW010000051">
    <property type="protein sequence ID" value="ECT1479365.1"/>
    <property type="molecule type" value="Genomic_DNA"/>
</dbReference>
<dbReference type="EMBL" id="AAHFTY010000015">
    <property type="protein sequence ID" value="EBV6103147.1"/>
    <property type="molecule type" value="Genomic_DNA"/>
</dbReference>
<dbReference type="EMBL" id="AAKQAO010000024">
    <property type="protein sequence ID" value="ECU4737137.1"/>
    <property type="molecule type" value="Genomic_DNA"/>
</dbReference>
<dbReference type="EMBL" id="VCUW02000018">
    <property type="protein sequence ID" value="TRG44275.1"/>
    <property type="molecule type" value="Genomic_DNA"/>
</dbReference>
<evidence type="ECO:0000313" key="11">
    <source>
        <dbReference type="EMBL" id="ECU4737137.1"/>
    </source>
</evidence>
<dbReference type="EMBL" id="AAKSYA010000021">
    <property type="protein sequence ID" value="ECV0339851.1"/>
    <property type="molecule type" value="Genomic_DNA"/>
</dbReference>
<feature type="region of interest" description="Disordered" evidence="1">
    <location>
        <begin position="76"/>
        <end position="101"/>
    </location>
</feature>
<reference evidence="12" key="4">
    <citation type="submission" date="2018-09" db="EMBL/GenBank/DDBJ databases">
        <authorList>
            <consortium name="GenomeTrakr network: Whole genome sequencing for foodborne pathogen traceback"/>
        </authorList>
    </citation>
    <scope>NUCLEOTIDE SEQUENCE</scope>
    <source>
        <strain evidence="4">AZ-TG74568</strain>
        <strain evidence="5">FSIS11919908</strain>
        <strain evidence="7">FSIS1609251</strain>
        <strain evidence="12">FSIS21822075</strain>
        <strain evidence="11">HIY0183</strain>
    </source>
</reference>
<dbReference type="AlphaFoldDB" id="A0A2T8MLJ0"/>
<dbReference type="Gene3D" id="1.10.260.40">
    <property type="entry name" value="lambda repressor-like DNA-binding domains"/>
    <property type="match status" value="1"/>
</dbReference>
<reference evidence="13" key="1">
    <citation type="journal article" date="2018" name="Genome Biol.">
        <title>SKESA: strategic k-mer extension for scrupulous assemblies.</title>
        <authorList>
            <person name="Souvorov A."/>
            <person name="Agarwala R."/>
            <person name="Lipman D.J."/>
        </authorList>
    </citation>
    <scope>NUCLEOTIDE SEQUENCE</scope>
    <source>
        <strain evidence="13">CDC B1487</strain>
    </source>
</reference>
<proteinExistence type="predicted"/>
<evidence type="ECO:0000313" key="14">
    <source>
        <dbReference type="EMBL" id="TRG44275.1"/>
    </source>
</evidence>
<dbReference type="SMART" id="SM00530">
    <property type="entry name" value="HTH_XRE"/>
    <property type="match status" value="1"/>
</dbReference>
<dbReference type="EMBL" id="AAKNDO010000020">
    <property type="protein sequence ID" value="ECT5557142.1"/>
    <property type="molecule type" value="Genomic_DNA"/>
</dbReference>
<evidence type="ECO:0000256" key="1">
    <source>
        <dbReference type="SAM" id="MobiDB-lite"/>
    </source>
</evidence>
<dbReference type="CDD" id="cd00093">
    <property type="entry name" value="HTH_XRE"/>
    <property type="match status" value="1"/>
</dbReference>
<dbReference type="InterPro" id="IPR010982">
    <property type="entry name" value="Lambda_DNA-bd_dom_sf"/>
</dbReference>
<reference evidence="14 15" key="5">
    <citation type="journal article" date="2019" name="Appl. Environ. Microbiol.">
        <title>Clinically Unreported Salmonellosis Outbreak Detected via Comparative Genomic Analysis of Municipal Wastewater Salmonella Isolates.</title>
        <authorList>
            <person name="Diemert S."/>
            <person name="Yan T."/>
        </authorList>
    </citation>
    <scope>NUCLEOTIDE SEQUENCE [LARGE SCALE GENOMIC DNA]</scope>
    <source>
        <strain evidence="14 15">HIY0183</strain>
    </source>
</reference>
<organism evidence="14 15">
    <name type="scientific">Salmonella anatum</name>
    <dbReference type="NCBI Taxonomy" id="58712"/>
    <lineage>
        <taxon>Bacteria</taxon>
        <taxon>Pseudomonadati</taxon>
        <taxon>Pseudomonadota</taxon>
        <taxon>Gammaproteobacteria</taxon>
        <taxon>Enterobacterales</taxon>
        <taxon>Enterobacteriaceae</taxon>
        <taxon>Salmonella</taxon>
    </lineage>
</organism>
<evidence type="ECO:0000313" key="9">
    <source>
        <dbReference type="EMBL" id="ECT3926028.1"/>
    </source>
</evidence>
<dbReference type="GO" id="GO:0003677">
    <property type="term" value="F:DNA binding"/>
    <property type="evidence" value="ECO:0007669"/>
    <property type="project" value="InterPro"/>
</dbReference>
<comment type="caution">
    <text evidence="14">The sequence shown here is derived from an EMBL/GenBank/DDBJ whole genome shotgun (WGS) entry which is preliminary data.</text>
</comment>
<feature type="domain" description="HTH cro/C1-type" evidence="2">
    <location>
        <begin position="11"/>
        <end position="40"/>
    </location>
</feature>
<dbReference type="EMBL" id="AAFZFQ010000021">
    <property type="protein sequence ID" value="EBL4824530.1"/>
    <property type="molecule type" value="Genomic_DNA"/>
</dbReference>
<evidence type="ECO:0000259" key="2">
    <source>
        <dbReference type="PROSITE" id="PS50943"/>
    </source>
</evidence>
<evidence type="ECO:0000313" key="5">
    <source>
        <dbReference type="EMBL" id="ECB8975148.1"/>
    </source>
</evidence>
<dbReference type="Proteomes" id="UP000319232">
    <property type="component" value="Unassembled WGS sequence"/>
</dbReference>
<gene>
    <name evidence="10" type="ORF">A1Y94_21070</name>
    <name evidence="6" type="ORF">AZF31_21175</name>
    <name evidence="7" type="ORF">BUM38_18510</name>
    <name evidence="12" type="ORF">D3T63_15190</name>
    <name evidence="9" type="ORF">D4T67_19100</name>
    <name evidence="8" type="ORF">DUZ69_19480</name>
    <name evidence="11" type="ORF">EVA07_19470</name>
    <name evidence="5" type="ORF">FAC46_12795</name>
    <name evidence="3" type="ORF">FFW56_17865</name>
    <name evidence="14" type="ORF">FG704_021070</name>
    <name evidence="13" type="ORF">GNC26_002422</name>
    <name evidence="4" type="ORF">OB37_21990</name>
</gene>
<reference evidence="6" key="2">
    <citation type="submission" date="2018-07" db="EMBL/GenBank/DDBJ databases">
        <authorList>
            <consortium name="NARMS: The National Antimicrobial Resistance Monitoring System"/>
        </authorList>
    </citation>
    <scope>NUCLEOTIDE SEQUENCE</scope>
    <source>
        <strain evidence="8">FSIS11811949</strain>
        <strain evidence="9">FSIS11813894</strain>
        <strain evidence="3">FSIS11921149</strain>
        <strain evidence="6">FSIS1605746</strain>
        <strain evidence="10">FSIS1605828</strain>
    </source>
</reference>
<dbReference type="EMBL" id="AAHZBB010000009">
    <property type="protein sequence ID" value="ECB8975148.1"/>
    <property type="molecule type" value="Genomic_DNA"/>
</dbReference>
<dbReference type="EMBL" id="DAATFV010000009">
    <property type="protein sequence ID" value="HAE8373840.1"/>
    <property type="molecule type" value="Genomic_DNA"/>
</dbReference>
<evidence type="ECO:0000313" key="4">
    <source>
        <dbReference type="EMBL" id="EBV6103147.1"/>
    </source>
</evidence>
<dbReference type="SUPFAM" id="SSF47413">
    <property type="entry name" value="lambda repressor-like DNA-binding domains"/>
    <property type="match status" value="1"/>
</dbReference>